<dbReference type="InterPro" id="IPR036983">
    <property type="entry name" value="AIM24_sf"/>
</dbReference>
<gene>
    <name evidence="1" type="ORF">GCM10011611_12180</name>
</gene>
<evidence type="ECO:0000313" key="1">
    <source>
        <dbReference type="EMBL" id="GGF08326.1"/>
    </source>
</evidence>
<dbReference type="AlphaFoldDB" id="A0A8J2YR62"/>
<reference evidence="1" key="1">
    <citation type="journal article" date="2014" name="Int. J. Syst. Evol. Microbiol.">
        <title>Complete genome sequence of Corynebacterium casei LMG S-19264T (=DSM 44701T), isolated from a smear-ripened cheese.</title>
        <authorList>
            <consortium name="US DOE Joint Genome Institute (JGI-PGF)"/>
            <person name="Walter F."/>
            <person name="Albersmeier A."/>
            <person name="Kalinowski J."/>
            <person name="Ruckert C."/>
        </authorList>
    </citation>
    <scope>NUCLEOTIDE SEQUENCE</scope>
    <source>
        <strain evidence="1">CGMCC 1.15725</strain>
    </source>
</reference>
<dbReference type="InterPro" id="IPR002838">
    <property type="entry name" value="AIM24"/>
</dbReference>
<dbReference type="Proteomes" id="UP000646365">
    <property type="component" value="Unassembled WGS sequence"/>
</dbReference>
<dbReference type="PANTHER" id="PTHR43657:SF1">
    <property type="entry name" value="ALTERED INHERITANCE OF MITOCHONDRIA PROTEIN 24, MITOCHONDRIAL"/>
    <property type="match status" value="1"/>
</dbReference>
<dbReference type="InterPro" id="IPR016031">
    <property type="entry name" value="Trp_RNA-bd_attenuator-like_dom"/>
</dbReference>
<reference evidence="1" key="2">
    <citation type="submission" date="2020-09" db="EMBL/GenBank/DDBJ databases">
        <authorList>
            <person name="Sun Q."/>
            <person name="Zhou Y."/>
        </authorList>
    </citation>
    <scope>NUCLEOTIDE SEQUENCE</scope>
    <source>
        <strain evidence="1">CGMCC 1.15725</strain>
    </source>
</reference>
<name>A0A8J2YR62_9PROT</name>
<dbReference type="Pfam" id="PF01987">
    <property type="entry name" value="AIM24"/>
    <property type="match status" value="1"/>
</dbReference>
<dbReference type="EMBL" id="BMJQ01000003">
    <property type="protein sequence ID" value="GGF08326.1"/>
    <property type="molecule type" value="Genomic_DNA"/>
</dbReference>
<protein>
    <recommendedName>
        <fullName evidence="3">AIM24 family protein</fullName>
    </recommendedName>
</protein>
<keyword evidence="2" id="KW-1185">Reference proteome</keyword>
<evidence type="ECO:0000313" key="2">
    <source>
        <dbReference type="Proteomes" id="UP000646365"/>
    </source>
</evidence>
<proteinExistence type="predicted"/>
<accession>A0A8J2YR62</accession>
<dbReference type="PANTHER" id="PTHR43657">
    <property type="entry name" value="TRYPTOPHAN RNA-BINDING ATTENUATOR PROTEIN-LIKE PROTEIN"/>
    <property type="match status" value="1"/>
</dbReference>
<dbReference type="SUPFAM" id="SSF51219">
    <property type="entry name" value="TRAP-like"/>
    <property type="match status" value="1"/>
</dbReference>
<sequence>MAFLNRRPTPLPSQLADATAAGYTFHLSGELVPVLTVELMPGQTIFFEHHILLWKEPSVEISVRPLAGMLKRMIAGMQILVTEARGPGQIALSRDGVGQIFPMHLAAGQELNVREHQFLAGTSTIDYTWDRVSGIANMLFGGTGFFVDRFHAAGGEGIVWLHGHGNVFEKDLAPGEQIDVEPGGWLYKDPSVQLDTNLTGLSTGFLAGNSITLNRFTGPGRLGLQSASPMLMSAGADARDRADSNTAANVASAAFGVLGGLAAGLFGSDRDDR</sequence>
<evidence type="ECO:0008006" key="3">
    <source>
        <dbReference type="Google" id="ProtNLM"/>
    </source>
</evidence>
<dbReference type="Gene3D" id="3.60.160.10">
    <property type="entry name" value="Mitochondrial biogenesis AIM24"/>
    <property type="match status" value="1"/>
</dbReference>
<dbReference type="RefSeq" id="WP_189043632.1">
    <property type="nucleotide sequence ID" value="NZ_BMJQ01000003.1"/>
</dbReference>
<organism evidence="1 2">
    <name type="scientific">Aliidongia dinghuensis</name>
    <dbReference type="NCBI Taxonomy" id="1867774"/>
    <lineage>
        <taxon>Bacteria</taxon>
        <taxon>Pseudomonadati</taxon>
        <taxon>Pseudomonadota</taxon>
        <taxon>Alphaproteobacteria</taxon>
        <taxon>Rhodospirillales</taxon>
        <taxon>Dongiaceae</taxon>
        <taxon>Aliidongia</taxon>
    </lineage>
</organism>
<comment type="caution">
    <text evidence="1">The sequence shown here is derived from an EMBL/GenBank/DDBJ whole genome shotgun (WGS) entry which is preliminary data.</text>
</comment>